<dbReference type="RefSeq" id="WP_370684740.1">
    <property type="nucleotide sequence ID" value="NZ_FUKW01000020.1"/>
</dbReference>
<gene>
    <name evidence="1" type="ORF">FM115_01205</name>
</gene>
<organism evidence="1 2">
    <name type="scientific">Marinilactibacillus psychrotolerans 42ea</name>
    <dbReference type="NCBI Taxonomy" id="1255609"/>
    <lineage>
        <taxon>Bacteria</taxon>
        <taxon>Bacillati</taxon>
        <taxon>Bacillota</taxon>
        <taxon>Bacilli</taxon>
        <taxon>Lactobacillales</taxon>
        <taxon>Carnobacteriaceae</taxon>
        <taxon>Marinilactibacillus</taxon>
    </lineage>
</organism>
<accession>A0A1R4II13</accession>
<evidence type="ECO:0000313" key="1">
    <source>
        <dbReference type="EMBL" id="SJN19395.1"/>
    </source>
</evidence>
<proteinExistence type="predicted"/>
<dbReference type="Proteomes" id="UP000195611">
    <property type="component" value="Unassembled WGS sequence"/>
</dbReference>
<dbReference type="EMBL" id="FUKW01000020">
    <property type="protein sequence ID" value="SJN19395.1"/>
    <property type="molecule type" value="Genomic_DNA"/>
</dbReference>
<name>A0A1R4II13_9LACT</name>
<sequence length="54" mass="5829">MKHVKASAIILIAWIILSLQWNIPIVDAVIGGVIISVMVYVIGDLLESLVISAE</sequence>
<dbReference type="AlphaFoldDB" id="A0A1R4II13"/>
<reference evidence="1 2" key="1">
    <citation type="submission" date="2017-02" db="EMBL/GenBank/DDBJ databases">
        <authorList>
            <person name="Peterson S.W."/>
        </authorList>
    </citation>
    <scope>NUCLEOTIDE SEQUENCE [LARGE SCALE GENOMIC DNA]</scope>
    <source>
        <strain evidence="1 2">42ea</strain>
    </source>
</reference>
<protein>
    <submittedName>
        <fullName evidence="1">Uncharacterized protein</fullName>
    </submittedName>
</protein>
<evidence type="ECO:0000313" key="2">
    <source>
        <dbReference type="Proteomes" id="UP000195611"/>
    </source>
</evidence>